<dbReference type="SUPFAM" id="SSF48726">
    <property type="entry name" value="Immunoglobulin"/>
    <property type="match status" value="1"/>
</dbReference>
<gene>
    <name evidence="3" type="ORF">LSTR_LSTR016306</name>
</gene>
<dbReference type="GO" id="GO:0007156">
    <property type="term" value="P:homophilic cell adhesion via plasma membrane adhesion molecules"/>
    <property type="evidence" value="ECO:0007669"/>
    <property type="project" value="TreeGrafter"/>
</dbReference>
<dbReference type="SMR" id="A0A482WUR0"/>
<dbReference type="SMART" id="SM00408">
    <property type="entry name" value="IGc2"/>
    <property type="match status" value="1"/>
</dbReference>
<reference evidence="3 4" key="1">
    <citation type="journal article" date="2017" name="Gigascience">
        <title>Genome sequence of the small brown planthopper, Laodelphax striatellus.</title>
        <authorList>
            <person name="Zhu J."/>
            <person name="Jiang F."/>
            <person name="Wang X."/>
            <person name="Yang P."/>
            <person name="Bao Y."/>
            <person name="Zhao W."/>
            <person name="Wang W."/>
            <person name="Lu H."/>
            <person name="Wang Q."/>
            <person name="Cui N."/>
            <person name="Li J."/>
            <person name="Chen X."/>
            <person name="Luo L."/>
            <person name="Yu J."/>
            <person name="Kang L."/>
            <person name="Cui F."/>
        </authorList>
    </citation>
    <scope>NUCLEOTIDE SEQUENCE [LARGE SCALE GENOMIC DNA]</scope>
    <source>
        <strain evidence="3">Lst14</strain>
    </source>
</reference>
<dbReference type="FunFam" id="2.60.40.10:FF:000053">
    <property type="entry name" value="Roundabout guidance receptor 1"/>
    <property type="match status" value="1"/>
</dbReference>
<dbReference type="STRING" id="195883.A0A482WUR0"/>
<organism evidence="3 4">
    <name type="scientific">Laodelphax striatellus</name>
    <name type="common">Small brown planthopper</name>
    <name type="synonym">Delphax striatella</name>
    <dbReference type="NCBI Taxonomy" id="195883"/>
    <lineage>
        <taxon>Eukaryota</taxon>
        <taxon>Metazoa</taxon>
        <taxon>Ecdysozoa</taxon>
        <taxon>Arthropoda</taxon>
        <taxon>Hexapoda</taxon>
        <taxon>Insecta</taxon>
        <taxon>Pterygota</taxon>
        <taxon>Neoptera</taxon>
        <taxon>Paraneoptera</taxon>
        <taxon>Hemiptera</taxon>
        <taxon>Auchenorrhyncha</taxon>
        <taxon>Fulgoroidea</taxon>
        <taxon>Delphacidae</taxon>
        <taxon>Criomorphinae</taxon>
        <taxon>Laodelphax</taxon>
    </lineage>
</organism>
<dbReference type="PROSITE" id="PS50835">
    <property type="entry name" value="IG_LIKE"/>
    <property type="match status" value="1"/>
</dbReference>
<proteinExistence type="predicted"/>
<dbReference type="InParanoid" id="A0A482WUR0"/>
<dbReference type="GO" id="GO:0070593">
    <property type="term" value="P:dendrite self-avoidance"/>
    <property type="evidence" value="ECO:0007669"/>
    <property type="project" value="TreeGrafter"/>
</dbReference>
<dbReference type="OrthoDB" id="5950222at2759"/>
<dbReference type="SMART" id="SM00409">
    <property type="entry name" value="IG"/>
    <property type="match status" value="1"/>
</dbReference>
<dbReference type="PANTHER" id="PTHR10075:SF100">
    <property type="entry name" value="FASCICLIN-2"/>
    <property type="match status" value="1"/>
</dbReference>
<dbReference type="GO" id="GO:0007411">
    <property type="term" value="P:axon guidance"/>
    <property type="evidence" value="ECO:0007669"/>
    <property type="project" value="TreeGrafter"/>
</dbReference>
<dbReference type="GO" id="GO:0005886">
    <property type="term" value="C:plasma membrane"/>
    <property type="evidence" value="ECO:0007669"/>
    <property type="project" value="TreeGrafter"/>
</dbReference>
<dbReference type="InterPro" id="IPR036179">
    <property type="entry name" value="Ig-like_dom_sf"/>
</dbReference>
<feature type="domain" description="Ig-like" evidence="2">
    <location>
        <begin position="1"/>
        <end position="85"/>
    </location>
</feature>
<dbReference type="AlphaFoldDB" id="A0A482WUR0"/>
<dbReference type="PANTHER" id="PTHR10075">
    <property type="entry name" value="BASIGIN RELATED"/>
    <property type="match status" value="1"/>
</dbReference>
<protein>
    <recommendedName>
        <fullName evidence="2">Ig-like domain-containing protein</fullName>
    </recommendedName>
</protein>
<dbReference type="Pfam" id="PF07679">
    <property type="entry name" value="I-set"/>
    <property type="match status" value="1"/>
</dbReference>
<dbReference type="Gene3D" id="2.60.40.10">
    <property type="entry name" value="Immunoglobulins"/>
    <property type="match status" value="1"/>
</dbReference>
<accession>A0A482WUR0</accession>
<evidence type="ECO:0000259" key="2">
    <source>
        <dbReference type="PROSITE" id="PS50835"/>
    </source>
</evidence>
<sequence length="89" mass="9857">PFISKEPNDVTVLADHDVEFECRVGGDPTPKILWRRDAGKMPIGRAHILDDKSLRIERVTPQDEGLYICDAENVVGSVSARASLTVHCE</sequence>
<comment type="caution">
    <text evidence="3">The sequence shown here is derived from an EMBL/GenBank/DDBJ whole genome shotgun (WGS) entry which is preliminary data.</text>
</comment>
<dbReference type="InterPro" id="IPR013783">
    <property type="entry name" value="Ig-like_fold"/>
</dbReference>
<dbReference type="InterPro" id="IPR003598">
    <property type="entry name" value="Ig_sub2"/>
</dbReference>
<dbReference type="Proteomes" id="UP000291343">
    <property type="component" value="Unassembled WGS sequence"/>
</dbReference>
<evidence type="ECO:0000256" key="1">
    <source>
        <dbReference type="ARBA" id="ARBA00023319"/>
    </source>
</evidence>
<dbReference type="InterPro" id="IPR013098">
    <property type="entry name" value="Ig_I-set"/>
</dbReference>
<dbReference type="InterPro" id="IPR007110">
    <property type="entry name" value="Ig-like_dom"/>
</dbReference>
<keyword evidence="4" id="KW-1185">Reference proteome</keyword>
<feature type="non-terminal residue" evidence="3">
    <location>
        <position position="1"/>
    </location>
</feature>
<keyword evidence="1" id="KW-0393">Immunoglobulin domain</keyword>
<evidence type="ECO:0000313" key="3">
    <source>
        <dbReference type="EMBL" id="RZF37233.1"/>
    </source>
</evidence>
<evidence type="ECO:0000313" key="4">
    <source>
        <dbReference type="Proteomes" id="UP000291343"/>
    </source>
</evidence>
<dbReference type="GO" id="GO:0030424">
    <property type="term" value="C:axon"/>
    <property type="evidence" value="ECO:0007669"/>
    <property type="project" value="TreeGrafter"/>
</dbReference>
<dbReference type="GO" id="GO:0098632">
    <property type="term" value="F:cell-cell adhesion mediator activity"/>
    <property type="evidence" value="ECO:0007669"/>
    <property type="project" value="TreeGrafter"/>
</dbReference>
<dbReference type="EMBL" id="QKKF02024843">
    <property type="protein sequence ID" value="RZF37233.1"/>
    <property type="molecule type" value="Genomic_DNA"/>
</dbReference>
<name>A0A482WUR0_LAOST</name>
<dbReference type="InterPro" id="IPR003599">
    <property type="entry name" value="Ig_sub"/>
</dbReference>